<evidence type="ECO:0000313" key="3">
    <source>
        <dbReference type="Proteomes" id="UP001205998"/>
    </source>
</evidence>
<name>A0AAD5FBB0_SILAS</name>
<proteinExistence type="predicted"/>
<dbReference type="EMBL" id="MU579904">
    <property type="protein sequence ID" value="KAI5609254.1"/>
    <property type="molecule type" value="Genomic_DNA"/>
</dbReference>
<keyword evidence="1" id="KW-1133">Transmembrane helix</keyword>
<comment type="caution">
    <text evidence="2">The sequence shown here is derived from an EMBL/GenBank/DDBJ whole genome shotgun (WGS) entry which is preliminary data.</text>
</comment>
<evidence type="ECO:0000256" key="1">
    <source>
        <dbReference type="SAM" id="Phobius"/>
    </source>
</evidence>
<gene>
    <name evidence="2" type="ORF">C0J50_6256</name>
</gene>
<feature type="transmembrane region" description="Helical" evidence="1">
    <location>
        <begin position="94"/>
        <end position="113"/>
    </location>
</feature>
<evidence type="ECO:0000313" key="2">
    <source>
        <dbReference type="EMBL" id="KAI5609254.1"/>
    </source>
</evidence>
<reference evidence="2" key="1">
    <citation type="submission" date="2018-07" db="EMBL/GenBank/DDBJ databases">
        <title>Comparative genomics of catfishes provides insights into carnivory and benthic adaptation.</title>
        <authorList>
            <person name="Zhang Y."/>
            <person name="Wang D."/>
            <person name="Peng Z."/>
            <person name="Zheng S."/>
            <person name="Shao F."/>
            <person name="Tao W."/>
        </authorList>
    </citation>
    <scope>NUCLEOTIDE SEQUENCE</scope>
    <source>
        <strain evidence="2">Chongqing</strain>
    </source>
</reference>
<dbReference type="Proteomes" id="UP001205998">
    <property type="component" value="Unassembled WGS sequence"/>
</dbReference>
<protein>
    <submittedName>
        <fullName evidence="2">Uncharacterized protein</fullName>
    </submittedName>
</protein>
<keyword evidence="1" id="KW-0812">Transmembrane</keyword>
<organism evidence="2 3">
    <name type="scientific">Silurus asotus</name>
    <name type="common">Amur catfish</name>
    <name type="synonym">Parasilurus asotus</name>
    <dbReference type="NCBI Taxonomy" id="30991"/>
    <lineage>
        <taxon>Eukaryota</taxon>
        <taxon>Metazoa</taxon>
        <taxon>Chordata</taxon>
        <taxon>Craniata</taxon>
        <taxon>Vertebrata</taxon>
        <taxon>Euteleostomi</taxon>
        <taxon>Actinopterygii</taxon>
        <taxon>Neopterygii</taxon>
        <taxon>Teleostei</taxon>
        <taxon>Ostariophysi</taxon>
        <taxon>Siluriformes</taxon>
        <taxon>Siluridae</taxon>
        <taxon>Silurus</taxon>
    </lineage>
</organism>
<sequence length="200" mass="21909">MLSCNTSAIKDWSFFLSHILPLVNRSAGLVHRGVEEAEAVTAAVVTVALEPASRAPAVSNYTERVYQYSYSEGDALVHAGREPPDREPVPLPKAVLYLLMAALVVVLVAYAIVGHLVKDLLLEFVEWVFGPHSANHRSKSDASCITIGASEMNRLPRLQETNPHQYVRQNHSGCSGAVKPEELVLNIDQPPRHTQIHTGT</sequence>
<keyword evidence="3" id="KW-1185">Reference proteome</keyword>
<keyword evidence="1" id="KW-0472">Membrane</keyword>
<dbReference type="AlphaFoldDB" id="A0AAD5FBB0"/>
<accession>A0AAD5FBB0</accession>